<proteinExistence type="predicted"/>
<dbReference type="RefSeq" id="WP_228233592.1">
    <property type="nucleotide sequence ID" value="NZ_JAJGNA010000006.1"/>
</dbReference>
<dbReference type="EMBL" id="JAJGNA010000006">
    <property type="protein sequence ID" value="MCC4308386.1"/>
    <property type="molecule type" value="Genomic_DNA"/>
</dbReference>
<reference evidence="2" key="1">
    <citation type="submission" date="2021-10" db="EMBL/GenBank/DDBJ databases">
        <title>The diversity and Nitrogen Metabolism of Culturable Nitrate-Utilizing Bacteria Within the Oxygen Minimum Zone of the Changjiang (Yangtze River)Estuary.</title>
        <authorList>
            <person name="Zhang D."/>
            <person name="Zheng J."/>
            <person name="Liu S."/>
            <person name="He W."/>
        </authorList>
    </citation>
    <scope>NUCLEOTIDE SEQUENCE</scope>
    <source>
        <strain evidence="2">FXH-223</strain>
    </source>
</reference>
<feature type="region of interest" description="Disordered" evidence="1">
    <location>
        <begin position="83"/>
        <end position="109"/>
    </location>
</feature>
<evidence type="ECO:0000313" key="2">
    <source>
        <dbReference type="EMBL" id="MCC4308386.1"/>
    </source>
</evidence>
<gene>
    <name evidence="2" type="ORF">LL252_07350</name>
</gene>
<organism evidence="2 3">
    <name type="scientific">Alloalcanivorax marinus</name>
    <dbReference type="NCBI Taxonomy" id="1177169"/>
    <lineage>
        <taxon>Bacteria</taxon>
        <taxon>Pseudomonadati</taxon>
        <taxon>Pseudomonadota</taxon>
        <taxon>Gammaproteobacteria</taxon>
        <taxon>Oceanospirillales</taxon>
        <taxon>Alcanivoracaceae</taxon>
        <taxon>Alloalcanivorax</taxon>
    </lineage>
</organism>
<evidence type="ECO:0000256" key="1">
    <source>
        <dbReference type="SAM" id="MobiDB-lite"/>
    </source>
</evidence>
<evidence type="ECO:0000313" key="3">
    <source>
        <dbReference type="Proteomes" id="UP001108027"/>
    </source>
</evidence>
<sequence>MTNANPGWRPTPRFFVAGLCLVLSLPGLAQTGQSLEERLRAELRSNRQELQALRSQQTQWEARAARAEAERRAAEEKLAAMQAHLSDSDKKLAAQRRASAGRLAESRERNQQVRDAYDQLLGMARDKEVERRQLARRATEQAQALETCAARNGELYRAGREILDAYESLGAGGLFKLRQPLAASARVEFEEGAQAYGDRLYNNQVDAVVPDAESKPTPDGDQ</sequence>
<dbReference type="Proteomes" id="UP001108027">
    <property type="component" value="Unassembled WGS sequence"/>
</dbReference>
<dbReference type="AlphaFoldDB" id="A0A9Q3YN72"/>
<protein>
    <submittedName>
        <fullName evidence="2">DNA repair protein</fullName>
    </submittedName>
</protein>
<comment type="caution">
    <text evidence="2">The sequence shown here is derived from an EMBL/GenBank/DDBJ whole genome shotgun (WGS) entry which is preliminary data.</text>
</comment>
<keyword evidence="3" id="KW-1185">Reference proteome</keyword>
<accession>A0A9Q3YN72</accession>
<name>A0A9Q3YN72_9GAMM</name>